<evidence type="ECO:0000313" key="1">
    <source>
        <dbReference type="EMBL" id="VFQ97903.1"/>
    </source>
</evidence>
<dbReference type="Proteomes" id="UP000595140">
    <property type="component" value="Unassembled WGS sequence"/>
</dbReference>
<accession>A0A484NA34</accession>
<reference evidence="1 2" key="1">
    <citation type="submission" date="2018-04" db="EMBL/GenBank/DDBJ databases">
        <authorList>
            <person name="Vogel A."/>
        </authorList>
    </citation>
    <scope>NUCLEOTIDE SEQUENCE [LARGE SCALE GENOMIC DNA]</scope>
</reference>
<proteinExistence type="predicted"/>
<gene>
    <name evidence="1" type="ORF">CCAM_LOCUS39679</name>
</gene>
<dbReference type="AlphaFoldDB" id="A0A484NA34"/>
<keyword evidence="2" id="KW-1185">Reference proteome</keyword>
<sequence>MLYGCLSFPSLVVMMFLYRFCRIGFTVAPSLVEKVDEWHACLEELRGKGRKWRRHLAELLAERSKLSPFMPVLPHCYRLLHQDARSTAIHQPSKLAFWS</sequence>
<protein>
    <submittedName>
        <fullName evidence="1">Uncharacterized protein</fullName>
    </submittedName>
</protein>
<name>A0A484NA34_9ASTE</name>
<dbReference type="EMBL" id="OOIL02006555">
    <property type="protein sequence ID" value="VFQ97903.1"/>
    <property type="molecule type" value="Genomic_DNA"/>
</dbReference>
<dbReference type="OrthoDB" id="1590997at2759"/>
<organism evidence="1 2">
    <name type="scientific">Cuscuta campestris</name>
    <dbReference type="NCBI Taxonomy" id="132261"/>
    <lineage>
        <taxon>Eukaryota</taxon>
        <taxon>Viridiplantae</taxon>
        <taxon>Streptophyta</taxon>
        <taxon>Embryophyta</taxon>
        <taxon>Tracheophyta</taxon>
        <taxon>Spermatophyta</taxon>
        <taxon>Magnoliopsida</taxon>
        <taxon>eudicotyledons</taxon>
        <taxon>Gunneridae</taxon>
        <taxon>Pentapetalae</taxon>
        <taxon>asterids</taxon>
        <taxon>lamiids</taxon>
        <taxon>Solanales</taxon>
        <taxon>Convolvulaceae</taxon>
        <taxon>Cuscuteae</taxon>
        <taxon>Cuscuta</taxon>
        <taxon>Cuscuta subgen. Grammica</taxon>
        <taxon>Cuscuta sect. Cleistogrammica</taxon>
    </lineage>
</organism>
<evidence type="ECO:0000313" key="2">
    <source>
        <dbReference type="Proteomes" id="UP000595140"/>
    </source>
</evidence>